<feature type="domain" description="ATP-cone" evidence="8">
    <location>
        <begin position="107"/>
        <end position="197"/>
    </location>
</feature>
<dbReference type="Pfam" id="PF03477">
    <property type="entry name" value="ATP-cone"/>
    <property type="match status" value="1"/>
</dbReference>
<keyword evidence="2 7" id="KW-0547">Nucleotide-binding</keyword>
<evidence type="ECO:0000256" key="1">
    <source>
        <dbReference type="ARBA" id="ARBA00022491"/>
    </source>
</evidence>
<evidence type="ECO:0000256" key="7">
    <source>
        <dbReference type="HAMAP-Rule" id="MF_00440"/>
    </source>
</evidence>
<feature type="zinc finger region" evidence="7">
    <location>
        <begin position="64"/>
        <end position="95"/>
    </location>
</feature>
<dbReference type="Proteomes" id="UP000632454">
    <property type="component" value="Unassembled WGS sequence"/>
</dbReference>
<dbReference type="InterPro" id="IPR005144">
    <property type="entry name" value="ATP-cone_dom"/>
</dbReference>
<proteinExistence type="inferred from homology"/>
<dbReference type="EMBL" id="BMCS01000003">
    <property type="protein sequence ID" value="GGF40653.1"/>
    <property type="molecule type" value="Genomic_DNA"/>
</dbReference>
<comment type="function">
    <text evidence="7">Negatively regulates transcription of bacterial ribonucleotide reductase nrd genes and operons by binding to NrdR-boxes.</text>
</comment>
<evidence type="ECO:0000259" key="8">
    <source>
        <dbReference type="PROSITE" id="PS51161"/>
    </source>
</evidence>
<comment type="similarity">
    <text evidence="7">Belongs to the NrdR family.</text>
</comment>
<keyword evidence="7" id="KW-0863">Zinc-finger</keyword>
<keyword evidence="3 7" id="KW-0067">ATP-binding</keyword>
<accession>A0ABQ1V6K9</accession>
<dbReference type="NCBIfam" id="TIGR00244">
    <property type="entry name" value="transcriptional regulator NrdR"/>
    <property type="match status" value="1"/>
</dbReference>
<reference evidence="10" key="1">
    <citation type="journal article" date="2019" name="Int. J. Syst. Evol. Microbiol.">
        <title>The Global Catalogue of Microorganisms (GCM) 10K type strain sequencing project: providing services to taxonomists for standard genome sequencing and annotation.</title>
        <authorList>
            <consortium name="The Broad Institute Genomics Platform"/>
            <consortium name="The Broad Institute Genome Sequencing Center for Infectious Disease"/>
            <person name="Wu L."/>
            <person name="Ma J."/>
        </authorList>
    </citation>
    <scope>NUCLEOTIDE SEQUENCE [LARGE SCALE GENOMIC DNA]</scope>
    <source>
        <strain evidence="10">CCM 7855</strain>
    </source>
</reference>
<evidence type="ECO:0000313" key="10">
    <source>
        <dbReference type="Proteomes" id="UP000632454"/>
    </source>
</evidence>
<evidence type="ECO:0000256" key="2">
    <source>
        <dbReference type="ARBA" id="ARBA00022741"/>
    </source>
</evidence>
<evidence type="ECO:0000256" key="4">
    <source>
        <dbReference type="ARBA" id="ARBA00023015"/>
    </source>
</evidence>
<organism evidence="9 10">
    <name type="scientific">Williamsia phyllosphaerae</name>
    <dbReference type="NCBI Taxonomy" id="885042"/>
    <lineage>
        <taxon>Bacteria</taxon>
        <taxon>Bacillati</taxon>
        <taxon>Actinomycetota</taxon>
        <taxon>Actinomycetes</taxon>
        <taxon>Mycobacteriales</taxon>
        <taxon>Nocardiaceae</taxon>
        <taxon>Williamsia</taxon>
    </lineage>
</organism>
<comment type="caution">
    <text evidence="9">The sequence shown here is derived from an EMBL/GenBank/DDBJ whole genome shotgun (WGS) entry which is preliminary data.</text>
</comment>
<gene>
    <name evidence="7" type="primary">nrdR</name>
    <name evidence="9" type="ORF">GCM10007298_40490</name>
</gene>
<evidence type="ECO:0000256" key="3">
    <source>
        <dbReference type="ARBA" id="ARBA00022840"/>
    </source>
</evidence>
<keyword evidence="7" id="KW-0479">Metal-binding</keyword>
<keyword evidence="5 7" id="KW-0238">DNA-binding</keyword>
<dbReference type="PANTHER" id="PTHR30455:SF2">
    <property type="entry name" value="TRANSCRIPTIONAL REPRESSOR NRDR"/>
    <property type="match status" value="1"/>
</dbReference>
<keyword evidence="1 7" id="KW-0678">Repressor</keyword>
<dbReference type="InterPro" id="IPR055173">
    <property type="entry name" value="NrdR-like_N"/>
</dbReference>
<evidence type="ECO:0000256" key="5">
    <source>
        <dbReference type="ARBA" id="ARBA00023125"/>
    </source>
</evidence>
<keyword evidence="7" id="KW-0862">Zinc</keyword>
<dbReference type="PANTHER" id="PTHR30455">
    <property type="entry name" value="TRANSCRIPTIONAL REPRESSOR NRDR"/>
    <property type="match status" value="1"/>
</dbReference>
<dbReference type="InterPro" id="IPR003796">
    <property type="entry name" value="RNR_NrdR-like"/>
</dbReference>
<comment type="cofactor">
    <cofactor evidence="7">
        <name>Zn(2+)</name>
        <dbReference type="ChEBI" id="CHEBI:29105"/>
    </cofactor>
    <text evidence="7">Binds 1 zinc ion.</text>
</comment>
<sequence>MMFEDSRRVRRPPEVTATVHAVSGLGYAPVSWSPGVRLGLRVDAEGVPPSSRPRIRLEDTPMHCPFCKNEDTRVVDSRVADEGQAIRRRRSCSECGRRFTTVESAVLAVVKRNGVTEPFSREKVMLGVRRACQGRQVDEDSLRQLAQQVEDSVRASGSAEIPSNEVGLAILQPLRELDEVAYLRFASVYRSFESVEDFQREIDDLRALPSRAANAHATAGSAAEGVDRP</sequence>
<keyword evidence="10" id="KW-1185">Reference proteome</keyword>
<keyword evidence="6 7" id="KW-0804">Transcription</keyword>
<keyword evidence="4 7" id="KW-0805">Transcription regulation</keyword>
<dbReference type="PROSITE" id="PS51161">
    <property type="entry name" value="ATP_CONE"/>
    <property type="match status" value="1"/>
</dbReference>
<name>A0ABQ1V6K9_9NOCA</name>
<protein>
    <recommendedName>
        <fullName evidence="7">Transcriptional repressor NrdR</fullName>
    </recommendedName>
</protein>
<dbReference type="HAMAP" id="MF_00440">
    <property type="entry name" value="NrdR"/>
    <property type="match status" value="1"/>
</dbReference>
<evidence type="ECO:0000313" key="9">
    <source>
        <dbReference type="EMBL" id="GGF40653.1"/>
    </source>
</evidence>
<dbReference type="Pfam" id="PF22811">
    <property type="entry name" value="Zn_ribbon_NrdR"/>
    <property type="match status" value="1"/>
</dbReference>
<evidence type="ECO:0000256" key="6">
    <source>
        <dbReference type="ARBA" id="ARBA00023163"/>
    </source>
</evidence>